<proteinExistence type="predicted"/>
<dbReference type="EC" id="1.1.1.14" evidence="4"/>
<feature type="domain" description="Alcohol dehydrogenase-like C-terminal" evidence="2">
    <location>
        <begin position="178"/>
        <end position="304"/>
    </location>
</feature>
<dbReference type="GO" id="GO:0003939">
    <property type="term" value="F:L-iditol 2-dehydrogenase (NAD+) activity"/>
    <property type="evidence" value="ECO:0007669"/>
    <property type="project" value="UniProtKB-EC"/>
</dbReference>
<dbReference type="PANTHER" id="PTHR43189">
    <property type="entry name" value="ZINC-TYPE ALCOHOL DEHYDROGENASE-LIKE PROTEIN C1198.01-RELATED"/>
    <property type="match status" value="1"/>
</dbReference>
<organism evidence="4 5">
    <name type="scientific">Mycobacteroides abscessus</name>
    <dbReference type="NCBI Taxonomy" id="36809"/>
    <lineage>
        <taxon>Bacteria</taxon>
        <taxon>Bacillati</taxon>
        <taxon>Actinomycetota</taxon>
        <taxon>Actinomycetes</taxon>
        <taxon>Mycobacteriales</taxon>
        <taxon>Mycobacteriaceae</taxon>
        <taxon>Mycobacteroides</taxon>
    </lineage>
</organism>
<dbReference type="Gene3D" id="3.40.50.720">
    <property type="entry name" value="NAD(P)-binding Rossmann-like Domain"/>
    <property type="match status" value="1"/>
</dbReference>
<name>A0A0U0ZUV0_9MYCO</name>
<accession>A0A0U0ZUV0</accession>
<dbReference type="Gene3D" id="3.90.180.10">
    <property type="entry name" value="Medium-chain alcohol dehydrogenases, catalytic domain"/>
    <property type="match status" value="1"/>
</dbReference>
<protein>
    <submittedName>
        <fullName evidence="4">Hypothetical zinc-type alcohol dehydrogenase</fullName>
        <ecNumber evidence="4">1.1.1.14</ecNumber>
    </submittedName>
</protein>
<reference evidence="4 5" key="1">
    <citation type="submission" date="2015-03" db="EMBL/GenBank/DDBJ databases">
        <authorList>
            <person name="Murphy D."/>
        </authorList>
    </citation>
    <scope>NUCLEOTIDE SEQUENCE [LARGE SCALE GENOMIC DNA]</scope>
    <source>
        <strain evidence="4 5">PAP088</strain>
    </source>
</reference>
<dbReference type="InterPro" id="IPR011032">
    <property type="entry name" value="GroES-like_sf"/>
</dbReference>
<keyword evidence="1 4" id="KW-0560">Oxidoreductase</keyword>
<dbReference type="Pfam" id="PF08240">
    <property type="entry name" value="ADH_N"/>
    <property type="match status" value="1"/>
</dbReference>
<evidence type="ECO:0000259" key="2">
    <source>
        <dbReference type="Pfam" id="PF00107"/>
    </source>
</evidence>
<gene>
    <name evidence="4" type="primary">gutB_2</name>
    <name evidence="4" type="ORF">ERS075579_05363</name>
</gene>
<feature type="domain" description="Alcohol dehydrogenase-like N-terminal" evidence="3">
    <location>
        <begin position="23"/>
        <end position="139"/>
    </location>
</feature>
<evidence type="ECO:0000313" key="4">
    <source>
        <dbReference type="EMBL" id="CPV73879.1"/>
    </source>
</evidence>
<dbReference type="SUPFAM" id="SSF50129">
    <property type="entry name" value="GroES-like"/>
    <property type="match status" value="1"/>
</dbReference>
<dbReference type="InterPro" id="IPR013149">
    <property type="entry name" value="ADH-like_C"/>
</dbReference>
<dbReference type="InterPro" id="IPR036291">
    <property type="entry name" value="NAD(P)-bd_dom_sf"/>
</dbReference>
<evidence type="ECO:0000256" key="1">
    <source>
        <dbReference type="ARBA" id="ARBA00023002"/>
    </source>
</evidence>
<dbReference type="InterPro" id="IPR013154">
    <property type="entry name" value="ADH-like_N"/>
</dbReference>
<evidence type="ECO:0000259" key="3">
    <source>
        <dbReference type="Pfam" id="PF08240"/>
    </source>
</evidence>
<sequence length="343" mass="35724">MRASVLRNGSMVYRDDVPSPTPGEGQVLVKVSACGICGSDLHFAKHGARAIALTKQMSGMPSLTDGVDLGADVFMGHEFAAEVIEAGPRTQAPAPGTAVTSIPILLSAKGLEPIVYSNTTLGGYAEQMLLSAPLLLPIPNGLDPRHAALTEPMAVGLHAVNKSGIQLGTGAIVIGCGPVGIAVIAALHNLGIEPIVASDYSSARRDLAQRMGAHRVVDPKIEPTFHAWSRIGAGAPVIFEAVGVPGILNEVLREAPHSARVVVVGVCMEPDAITPYFGIAKEVAVQFVLAYEPAEFSETLRRIAHGEIDVAPLVTGEVGLEDVGSAFADLGDPERHCKILVVP</sequence>
<dbReference type="Proteomes" id="UP000045782">
    <property type="component" value="Unassembled WGS sequence"/>
</dbReference>
<dbReference type="PANTHER" id="PTHR43189:SF1">
    <property type="entry name" value="ZINC-TYPE ALCOHOL DEHYDROGENASE-LIKE PROTEIN C1198.01"/>
    <property type="match status" value="1"/>
</dbReference>
<dbReference type="CDD" id="cd08262">
    <property type="entry name" value="Zn_ADH8"/>
    <property type="match status" value="1"/>
</dbReference>
<dbReference type="AlphaFoldDB" id="A0A0U0ZUV0"/>
<dbReference type="EMBL" id="CSWP01000016">
    <property type="protein sequence ID" value="CPV73879.1"/>
    <property type="molecule type" value="Genomic_DNA"/>
</dbReference>
<dbReference type="Pfam" id="PF00107">
    <property type="entry name" value="ADH_zinc_N"/>
    <property type="match status" value="1"/>
</dbReference>
<evidence type="ECO:0000313" key="5">
    <source>
        <dbReference type="Proteomes" id="UP000045782"/>
    </source>
</evidence>
<dbReference type="SUPFAM" id="SSF51735">
    <property type="entry name" value="NAD(P)-binding Rossmann-fold domains"/>
    <property type="match status" value="1"/>
</dbReference>
<dbReference type="RefSeq" id="WP_005065039.1">
    <property type="nucleotide sequence ID" value="NZ_CP014951.1"/>
</dbReference>